<dbReference type="GO" id="GO:0008887">
    <property type="term" value="F:glycerate kinase activity"/>
    <property type="evidence" value="ECO:0007669"/>
    <property type="project" value="UniProtKB-UniRule"/>
</dbReference>
<dbReference type="SUPFAM" id="SSF110738">
    <property type="entry name" value="Glycerate kinase I"/>
    <property type="match status" value="1"/>
</dbReference>
<dbReference type="PANTHER" id="PTHR21599">
    <property type="entry name" value="GLYCERATE KINASE"/>
    <property type="match status" value="1"/>
</dbReference>
<dbReference type="AlphaFoldDB" id="A0A938YEM2"/>
<keyword evidence="3 4" id="KW-0418">Kinase</keyword>
<evidence type="ECO:0000313" key="6">
    <source>
        <dbReference type="Proteomes" id="UP000663792"/>
    </source>
</evidence>
<dbReference type="PIRSF" id="PIRSF006078">
    <property type="entry name" value="GlxK"/>
    <property type="match status" value="1"/>
</dbReference>
<dbReference type="InterPro" id="IPR018193">
    <property type="entry name" value="Glyc_kinase_flavodox-like_fold"/>
</dbReference>
<dbReference type="Gene3D" id="3.40.50.10350">
    <property type="entry name" value="Glycerate kinase, domain 1"/>
    <property type="match status" value="1"/>
</dbReference>
<dbReference type="InterPro" id="IPR004381">
    <property type="entry name" value="Glycerate_kinase"/>
</dbReference>
<dbReference type="PANTHER" id="PTHR21599:SF0">
    <property type="entry name" value="GLYCERATE KINASE"/>
    <property type="match status" value="1"/>
</dbReference>
<comment type="caution">
    <text evidence="5">The sequence shown here is derived from an EMBL/GenBank/DDBJ whole genome shotgun (WGS) entry which is preliminary data.</text>
</comment>
<dbReference type="GO" id="GO:0031388">
    <property type="term" value="P:organic acid phosphorylation"/>
    <property type="evidence" value="ECO:0007669"/>
    <property type="project" value="UniProtKB-UniRule"/>
</dbReference>
<evidence type="ECO:0000256" key="4">
    <source>
        <dbReference type="PIRNR" id="PIRNR006078"/>
    </source>
</evidence>
<gene>
    <name evidence="5" type="ORF">JL106_12715</name>
</gene>
<evidence type="ECO:0000256" key="1">
    <source>
        <dbReference type="ARBA" id="ARBA00006284"/>
    </source>
</evidence>
<evidence type="ECO:0000313" key="5">
    <source>
        <dbReference type="EMBL" id="MBM9468141.1"/>
    </source>
</evidence>
<organism evidence="5 6">
    <name type="scientific">Nakamurella leprariae</name>
    <dbReference type="NCBI Taxonomy" id="2803911"/>
    <lineage>
        <taxon>Bacteria</taxon>
        <taxon>Bacillati</taxon>
        <taxon>Actinomycetota</taxon>
        <taxon>Actinomycetes</taxon>
        <taxon>Nakamurellales</taxon>
        <taxon>Nakamurellaceae</taxon>
        <taxon>Nakamurella</taxon>
    </lineage>
</organism>
<reference evidence="5" key="1">
    <citation type="submission" date="2021-01" db="EMBL/GenBank/DDBJ databases">
        <title>YIM 132084 draft genome.</title>
        <authorList>
            <person name="An D."/>
        </authorList>
    </citation>
    <scope>NUCLEOTIDE SEQUENCE</scope>
    <source>
        <strain evidence="5">YIM 132084</strain>
    </source>
</reference>
<sequence length="391" mass="38302">MSTTGNSAPDDRPVRVVIAPDKFRGSLTATEAAEAMAAGVRDAFAPVEVLVDLVPIADGGEGTLEALLVSGATAVPVRVTGPLGDPVEAAIAVRGDTAYVESAQACGLTLVPRPGPGTATRASTLGVGELIRAAVGTGARTVVVGLGGSATTDGGAGMASALGWVPVDADGRPVPPGGRALAAVAGLTRPAAADRSGLDGVRVLAACDVTAPLVGPAGAAAVFGPQKGADPAAVAVLDDALRTWARVLAGVFGRDVSDVPGAGAAGGLAAGLLAVCDAELVSGADLLLDLVGLPTAVATADLVLTGEGSLDRQTVTGKGPKAVADLARAAGVPVVAVAGRADLHDPDVCAAFDLVGDLVSAFPGRNTMHHTATLLRQRTRDLVRGLVPAGR</sequence>
<dbReference type="EMBL" id="JAERWK010000016">
    <property type="protein sequence ID" value="MBM9468141.1"/>
    <property type="molecule type" value="Genomic_DNA"/>
</dbReference>
<dbReference type="InterPro" id="IPR018197">
    <property type="entry name" value="Glycerate_kinase_RE-like"/>
</dbReference>
<accession>A0A938YEM2</accession>
<dbReference type="Proteomes" id="UP000663792">
    <property type="component" value="Unassembled WGS sequence"/>
</dbReference>
<evidence type="ECO:0000256" key="2">
    <source>
        <dbReference type="ARBA" id="ARBA00022679"/>
    </source>
</evidence>
<name>A0A938YEM2_9ACTN</name>
<evidence type="ECO:0000256" key="3">
    <source>
        <dbReference type="ARBA" id="ARBA00022777"/>
    </source>
</evidence>
<dbReference type="InterPro" id="IPR036129">
    <property type="entry name" value="Glycerate_kinase_sf"/>
</dbReference>
<dbReference type="Gene3D" id="3.90.1510.10">
    <property type="entry name" value="Glycerate kinase, domain 2"/>
    <property type="match status" value="1"/>
</dbReference>
<dbReference type="Pfam" id="PF02595">
    <property type="entry name" value="Gly_kinase"/>
    <property type="match status" value="1"/>
</dbReference>
<protein>
    <submittedName>
        <fullName evidence="5">Glycerate kinase</fullName>
    </submittedName>
</protein>
<comment type="similarity">
    <text evidence="1 4">Belongs to the glycerate kinase type-1 family.</text>
</comment>
<keyword evidence="2 4" id="KW-0808">Transferase</keyword>
<keyword evidence="6" id="KW-1185">Reference proteome</keyword>
<proteinExistence type="inferred from homology"/>
<dbReference type="NCBIfam" id="TIGR00045">
    <property type="entry name" value="glycerate kinase"/>
    <property type="match status" value="1"/>
</dbReference>